<proteinExistence type="predicted"/>
<dbReference type="EMBL" id="JBHSTI010000009">
    <property type="protein sequence ID" value="MFC6239242.1"/>
    <property type="molecule type" value="Genomic_DNA"/>
</dbReference>
<sequence length="340" mass="36666">MKYTLDPSASLEMLSANLGLKEMSFFAETPIGGGANCTTMQLAAMAVEAGYAQYVVGFRAFTSVDYGEGLRRNPAWLWASEVGVKEVARIHGFGAISQSFALQATRHMYEFGTTEAQFGSLIQSATTYSANNPNALRKKRITVDEYLQTPFVTSPLRDLDIFQPSSGACAVIVSTQERARDLRQKPVRILEAVSGSADKVPPYWELWPLRRGDITNGAPLTIAPKLYGRAGISPADVDVAELYDCFSFTVMMALEAYGFCEYGGSGAFIEAGNIAIDGAIPVNTHGGHLAEAYIHGYNHIVEAVRQIRGTSYNQVEDAEIALVTGGPGFASSAMLLSKDS</sequence>
<evidence type="ECO:0000259" key="1">
    <source>
        <dbReference type="Pfam" id="PF22691"/>
    </source>
</evidence>
<gene>
    <name evidence="2" type="ORF">ACFQGU_15285</name>
</gene>
<evidence type="ECO:0000313" key="2">
    <source>
        <dbReference type="EMBL" id="MFC6239242.1"/>
    </source>
</evidence>
<feature type="domain" description="Thiolase C-terminal" evidence="1">
    <location>
        <begin position="214"/>
        <end position="334"/>
    </location>
</feature>
<name>A0ABW1T5T5_9ACTN</name>
<comment type="caution">
    <text evidence="2">The sequence shown here is derived from an EMBL/GenBank/DDBJ whole genome shotgun (WGS) entry which is preliminary data.</text>
</comment>
<dbReference type="InterPro" id="IPR016039">
    <property type="entry name" value="Thiolase-like"/>
</dbReference>
<dbReference type="SUPFAM" id="SSF53901">
    <property type="entry name" value="Thiolase-like"/>
    <property type="match status" value="2"/>
</dbReference>
<reference evidence="3" key="1">
    <citation type="journal article" date="2019" name="Int. J. Syst. Evol. Microbiol.">
        <title>The Global Catalogue of Microorganisms (GCM) 10K type strain sequencing project: providing services to taxonomists for standard genome sequencing and annotation.</title>
        <authorList>
            <consortium name="The Broad Institute Genomics Platform"/>
            <consortium name="The Broad Institute Genome Sequencing Center for Infectious Disease"/>
            <person name="Wu L."/>
            <person name="Ma J."/>
        </authorList>
    </citation>
    <scope>NUCLEOTIDE SEQUENCE [LARGE SCALE GENOMIC DNA]</scope>
    <source>
        <strain evidence="3">CGMCC 4.7317</strain>
    </source>
</reference>
<protein>
    <recommendedName>
        <fullName evidence="1">Thiolase C-terminal domain-containing protein</fullName>
    </recommendedName>
</protein>
<evidence type="ECO:0000313" key="3">
    <source>
        <dbReference type="Proteomes" id="UP001596138"/>
    </source>
</evidence>
<dbReference type="Pfam" id="PF22691">
    <property type="entry name" value="Thiolase_C_1"/>
    <property type="match status" value="1"/>
</dbReference>
<dbReference type="PANTHER" id="PTHR42870">
    <property type="entry name" value="ACETYL-COA C-ACETYLTRANSFERASE"/>
    <property type="match status" value="1"/>
</dbReference>
<accession>A0ABW1T5T5</accession>
<dbReference type="CDD" id="cd00829">
    <property type="entry name" value="SCP-x_thiolase"/>
    <property type="match status" value="1"/>
</dbReference>
<organism evidence="2 3">
    <name type="scientific">Longivirga aurantiaca</name>
    <dbReference type="NCBI Taxonomy" id="1837743"/>
    <lineage>
        <taxon>Bacteria</taxon>
        <taxon>Bacillati</taxon>
        <taxon>Actinomycetota</taxon>
        <taxon>Actinomycetes</taxon>
        <taxon>Sporichthyales</taxon>
        <taxon>Sporichthyaceae</taxon>
        <taxon>Longivirga</taxon>
    </lineage>
</organism>
<dbReference type="RefSeq" id="WP_386768357.1">
    <property type="nucleotide sequence ID" value="NZ_JBHSTI010000009.1"/>
</dbReference>
<dbReference type="Gene3D" id="3.40.47.10">
    <property type="match status" value="1"/>
</dbReference>
<keyword evidence="3" id="KW-1185">Reference proteome</keyword>
<dbReference type="PANTHER" id="PTHR42870:SF1">
    <property type="entry name" value="NON-SPECIFIC LIPID-TRANSFER PROTEIN-LIKE 2"/>
    <property type="match status" value="1"/>
</dbReference>
<dbReference type="Proteomes" id="UP001596138">
    <property type="component" value="Unassembled WGS sequence"/>
</dbReference>
<dbReference type="InterPro" id="IPR055140">
    <property type="entry name" value="Thiolase_C_2"/>
</dbReference>